<evidence type="ECO:0000256" key="9">
    <source>
        <dbReference type="ARBA" id="ARBA00023136"/>
    </source>
</evidence>
<keyword evidence="8" id="KW-0443">Lipid metabolism</keyword>
<dbReference type="Proteomes" id="UP001056035">
    <property type="component" value="Chromosome"/>
</dbReference>
<comment type="similarity">
    <text evidence="2">Belongs to the fatty acid desaturase type 2 family.</text>
</comment>
<dbReference type="EMBL" id="CP098502">
    <property type="protein sequence ID" value="UTI63775.1"/>
    <property type="molecule type" value="Genomic_DNA"/>
</dbReference>
<dbReference type="PANTHER" id="PTHR11351:SF3">
    <property type="entry name" value="BLL4393 PROTEIN"/>
    <property type="match status" value="1"/>
</dbReference>
<evidence type="ECO:0000256" key="4">
    <source>
        <dbReference type="ARBA" id="ARBA00022832"/>
    </source>
</evidence>
<dbReference type="InterPro" id="IPR015876">
    <property type="entry name" value="Acyl-CoA_DS"/>
</dbReference>
<evidence type="ECO:0000259" key="11">
    <source>
        <dbReference type="Pfam" id="PF00487"/>
    </source>
</evidence>
<evidence type="ECO:0000313" key="12">
    <source>
        <dbReference type="EMBL" id="UTI63775.1"/>
    </source>
</evidence>
<accession>A0ABY5DQN5</accession>
<evidence type="ECO:0000313" key="13">
    <source>
        <dbReference type="Proteomes" id="UP001056035"/>
    </source>
</evidence>
<keyword evidence="9 10" id="KW-0472">Membrane</keyword>
<feature type="transmembrane region" description="Helical" evidence="10">
    <location>
        <begin position="179"/>
        <end position="199"/>
    </location>
</feature>
<dbReference type="CDD" id="cd03505">
    <property type="entry name" value="Delta9-FADS-like"/>
    <property type="match status" value="1"/>
</dbReference>
<feature type="transmembrane region" description="Helical" evidence="10">
    <location>
        <begin position="26"/>
        <end position="47"/>
    </location>
</feature>
<keyword evidence="5 10" id="KW-1133">Transmembrane helix</keyword>
<name>A0ABY5DQN5_9ACTN</name>
<keyword evidence="6" id="KW-0560">Oxidoreductase</keyword>
<evidence type="ECO:0000256" key="8">
    <source>
        <dbReference type="ARBA" id="ARBA00023098"/>
    </source>
</evidence>
<evidence type="ECO:0000256" key="10">
    <source>
        <dbReference type="SAM" id="Phobius"/>
    </source>
</evidence>
<feature type="domain" description="Fatty acid desaturase" evidence="11">
    <location>
        <begin position="54"/>
        <end position="274"/>
    </location>
</feature>
<keyword evidence="13" id="KW-1185">Reference proteome</keyword>
<evidence type="ECO:0000256" key="1">
    <source>
        <dbReference type="ARBA" id="ARBA00004141"/>
    </source>
</evidence>
<evidence type="ECO:0000256" key="3">
    <source>
        <dbReference type="ARBA" id="ARBA00022692"/>
    </source>
</evidence>
<sequence length="311" mass="33921">MIPAPATRPPPSVPVANELSERVVRVLVLGLPPLALGVAGFLAWGGALHWQDLVVLAITYVLTGLGITVGFHRLFTHRSFKTPRALRVAFAILGSMAVEGPVIEWVATHRKHHQFSDHEGDPHSPHLHDAPGWRGVLGGLVHAHVGWMFRGKDQANPAHYAKDLQAQADLRFVSRTFPLWVLAGLALPFGLGAALTGTLTGGLTGLLWGGGVRILVLHHATFSINSLCHTFGRRPFATGDESRNLAWLAPLSFGEAWHNNHHAFPTSARHGLRRGQIDPGDWLITALERTGLAWDVIRITPERQRARGLAR</sequence>
<gene>
    <name evidence="12" type="ORF">NBH00_20825</name>
</gene>
<evidence type="ECO:0000256" key="6">
    <source>
        <dbReference type="ARBA" id="ARBA00023002"/>
    </source>
</evidence>
<keyword evidence="7" id="KW-0408">Iron</keyword>
<keyword evidence="4" id="KW-0276">Fatty acid metabolism</keyword>
<evidence type="ECO:0000256" key="5">
    <source>
        <dbReference type="ARBA" id="ARBA00022989"/>
    </source>
</evidence>
<organism evidence="12 13">
    <name type="scientific">Paraconexibacter antarcticus</name>
    <dbReference type="NCBI Taxonomy" id="2949664"/>
    <lineage>
        <taxon>Bacteria</taxon>
        <taxon>Bacillati</taxon>
        <taxon>Actinomycetota</taxon>
        <taxon>Thermoleophilia</taxon>
        <taxon>Solirubrobacterales</taxon>
        <taxon>Paraconexibacteraceae</taxon>
        <taxon>Paraconexibacter</taxon>
    </lineage>
</organism>
<dbReference type="PANTHER" id="PTHR11351">
    <property type="entry name" value="ACYL-COA DESATURASE"/>
    <property type="match status" value="1"/>
</dbReference>
<dbReference type="PRINTS" id="PR00075">
    <property type="entry name" value="FACDDSATRASE"/>
</dbReference>
<comment type="subcellular location">
    <subcellularLocation>
        <location evidence="1">Membrane</location>
        <topology evidence="1">Multi-pass membrane protein</topology>
    </subcellularLocation>
</comment>
<evidence type="ECO:0000256" key="2">
    <source>
        <dbReference type="ARBA" id="ARBA00008749"/>
    </source>
</evidence>
<feature type="transmembrane region" description="Helical" evidence="10">
    <location>
        <begin position="53"/>
        <end position="75"/>
    </location>
</feature>
<dbReference type="RefSeq" id="WP_254570496.1">
    <property type="nucleotide sequence ID" value="NZ_CP098502.1"/>
</dbReference>
<dbReference type="InterPro" id="IPR005804">
    <property type="entry name" value="FA_desaturase_dom"/>
</dbReference>
<proteinExistence type="inferred from homology"/>
<keyword evidence="3 10" id="KW-0812">Transmembrane</keyword>
<protein>
    <submittedName>
        <fullName evidence="12">Acyl-CoA desaturase</fullName>
    </submittedName>
</protein>
<reference evidence="12 13" key="1">
    <citation type="submission" date="2022-06" db="EMBL/GenBank/DDBJ databases">
        <title>Paraconexibacter antarcticus.</title>
        <authorList>
            <person name="Kim C.S."/>
        </authorList>
    </citation>
    <scope>NUCLEOTIDE SEQUENCE [LARGE SCALE GENOMIC DNA]</scope>
    <source>
        <strain evidence="12 13">02-257</strain>
    </source>
</reference>
<dbReference type="Pfam" id="PF00487">
    <property type="entry name" value="FA_desaturase"/>
    <property type="match status" value="1"/>
</dbReference>
<evidence type="ECO:0000256" key="7">
    <source>
        <dbReference type="ARBA" id="ARBA00023004"/>
    </source>
</evidence>